<name>A0ABN3CAX4_9ACTN</name>
<comment type="caution">
    <text evidence="2">The sequence shown here is derived from an EMBL/GenBank/DDBJ whole genome shotgun (WGS) entry which is preliminary data.</text>
</comment>
<keyword evidence="3" id="KW-1185">Reference proteome</keyword>
<keyword evidence="1" id="KW-0472">Membrane</keyword>
<feature type="transmembrane region" description="Helical" evidence="1">
    <location>
        <begin position="12"/>
        <end position="32"/>
    </location>
</feature>
<dbReference type="EMBL" id="BAAAQX010000004">
    <property type="protein sequence ID" value="GAA2206490.1"/>
    <property type="molecule type" value="Genomic_DNA"/>
</dbReference>
<dbReference type="PANTHER" id="PTHR37305:SF1">
    <property type="entry name" value="MEMBRANE PROTEIN"/>
    <property type="match status" value="1"/>
</dbReference>
<feature type="transmembrane region" description="Helical" evidence="1">
    <location>
        <begin position="238"/>
        <end position="256"/>
    </location>
</feature>
<accession>A0ABN3CAX4</accession>
<feature type="transmembrane region" description="Helical" evidence="1">
    <location>
        <begin position="73"/>
        <end position="91"/>
    </location>
</feature>
<feature type="transmembrane region" description="Helical" evidence="1">
    <location>
        <begin position="157"/>
        <end position="178"/>
    </location>
</feature>
<dbReference type="Proteomes" id="UP001499843">
    <property type="component" value="Unassembled WGS sequence"/>
</dbReference>
<feature type="transmembrane region" description="Helical" evidence="1">
    <location>
        <begin position="185"/>
        <end position="205"/>
    </location>
</feature>
<dbReference type="PANTHER" id="PTHR37305">
    <property type="entry name" value="INTEGRAL MEMBRANE PROTEIN-RELATED"/>
    <property type="match status" value="1"/>
</dbReference>
<dbReference type="RefSeq" id="WP_344472763.1">
    <property type="nucleotide sequence ID" value="NZ_BAAAQX010000004.1"/>
</dbReference>
<evidence type="ECO:0000313" key="3">
    <source>
        <dbReference type="Proteomes" id="UP001499843"/>
    </source>
</evidence>
<feature type="transmembrane region" description="Helical" evidence="1">
    <location>
        <begin position="122"/>
        <end position="145"/>
    </location>
</feature>
<evidence type="ECO:0000256" key="1">
    <source>
        <dbReference type="SAM" id="Phobius"/>
    </source>
</evidence>
<sequence length="263" mass="27869">MIARSLRDHRRMLIWWTIGISAFIALYLNVYASVKQNPEVYGPAAAAKFPGPLRDLMGGMTDMVTGAGYLQTVVYQLFVPMLFIACATLLANRALAGPEETGTLELIVTLPVDRRRLVLDKLAALALSLLLVAAGTFVVAAGISALVDTGVPLDRILAGHTGVLLLGLFFGTVALTVGAATGRRLVASAVVGVWVATGYTVVTVGRSVDAIAWLKWVSPFHYYAEGRPIFEGLPVGDYLVLAGATAVLALTAVLAFDRRDVGV</sequence>
<gene>
    <name evidence="2" type="ORF">GCM10009850_019480</name>
</gene>
<keyword evidence="1" id="KW-0812">Transmembrane</keyword>
<evidence type="ECO:0000313" key="2">
    <source>
        <dbReference type="EMBL" id="GAA2206490.1"/>
    </source>
</evidence>
<reference evidence="2 3" key="1">
    <citation type="journal article" date="2019" name="Int. J. Syst. Evol. Microbiol.">
        <title>The Global Catalogue of Microorganisms (GCM) 10K type strain sequencing project: providing services to taxonomists for standard genome sequencing and annotation.</title>
        <authorList>
            <consortium name="The Broad Institute Genomics Platform"/>
            <consortium name="The Broad Institute Genome Sequencing Center for Infectious Disease"/>
            <person name="Wu L."/>
            <person name="Ma J."/>
        </authorList>
    </citation>
    <scope>NUCLEOTIDE SEQUENCE [LARGE SCALE GENOMIC DNA]</scope>
    <source>
        <strain evidence="2 3">JCM 16114</strain>
    </source>
</reference>
<proteinExistence type="predicted"/>
<protein>
    <submittedName>
        <fullName evidence="2">ABC transporter permease</fullName>
    </submittedName>
</protein>
<organism evidence="2 3">
    <name type="scientific">Nonomuraea monospora</name>
    <dbReference type="NCBI Taxonomy" id="568818"/>
    <lineage>
        <taxon>Bacteria</taxon>
        <taxon>Bacillati</taxon>
        <taxon>Actinomycetota</taxon>
        <taxon>Actinomycetes</taxon>
        <taxon>Streptosporangiales</taxon>
        <taxon>Streptosporangiaceae</taxon>
        <taxon>Nonomuraea</taxon>
    </lineage>
</organism>
<dbReference type="Pfam" id="PF12679">
    <property type="entry name" value="ABC2_membrane_2"/>
    <property type="match status" value="1"/>
</dbReference>
<keyword evidence="1" id="KW-1133">Transmembrane helix</keyword>